<gene>
    <name evidence="1" type="ORF">EZS28_020960</name>
</gene>
<evidence type="ECO:0000313" key="1">
    <source>
        <dbReference type="EMBL" id="KAA6383511.1"/>
    </source>
</evidence>
<proteinExistence type="predicted"/>
<feature type="non-terminal residue" evidence="1">
    <location>
        <position position="1"/>
    </location>
</feature>
<accession>A0A5J4VLP8</accession>
<organism evidence="1 2">
    <name type="scientific">Streblomastix strix</name>
    <dbReference type="NCBI Taxonomy" id="222440"/>
    <lineage>
        <taxon>Eukaryota</taxon>
        <taxon>Metamonada</taxon>
        <taxon>Preaxostyla</taxon>
        <taxon>Oxymonadida</taxon>
        <taxon>Streblomastigidae</taxon>
        <taxon>Streblomastix</taxon>
    </lineage>
</organism>
<dbReference type="AlphaFoldDB" id="A0A5J4VLP8"/>
<protein>
    <submittedName>
        <fullName evidence="1">Uncharacterized protein</fullName>
    </submittedName>
</protein>
<sequence length="98" mass="10822">DKDGFGGIQVFYEDGYYDEDDPAYIIEVIDLDDQSASPTCYGELPLLLVCLCFLELNSALKLFEGDVGSIFYEEVGSFGVYDGEKQGCKPITVPEVET</sequence>
<dbReference type="Proteomes" id="UP000324800">
    <property type="component" value="Unassembled WGS sequence"/>
</dbReference>
<comment type="caution">
    <text evidence="1">The sequence shown here is derived from an EMBL/GenBank/DDBJ whole genome shotgun (WGS) entry which is preliminary data.</text>
</comment>
<dbReference type="EMBL" id="SNRW01006206">
    <property type="protein sequence ID" value="KAA6383511.1"/>
    <property type="molecule type" value="Genomic_DNA"/>
</dbReference>
<evidence type="ECO:0000313" key="2">
    <source>
        <dbReference type="Proteomes" id="UP000324800"/>
    </source>
</evidence>
<name>A0A5J4VLP8_9EUKA</name>
<reference evidence="1 2" key="1">
    <citation type="submission" date="2019-03" db="EMBL/GenBank/DDBJ databases">
        <title>Single cell metagenomics reveals metabolic interactions within the superorganism composed of flagellate Streblomastix strix and complex community of Bacteroidetes bacteria on its surface.</title>
        <authorList>
            <person name="Treitli S.C."/>
            <person name="Kolisko M."/>
            <person name="Husnik F."/>
            <person name="Keeling P."/>
            <person name="Hampl V."/>
        </authorList>
    </citation>
    <scope>NUCLEOTIDE SEQUENCE [LARGE SCALE GENOMIC DNA]</scope>
    <source>
        <strain evidence="1">ST1C</strain>
    </source>
</reference>